<dbReference type="AlphaFoldDB" id="A0A1V9A4S3"/>
<accession>A0A1V9A4S3</accession>
<dbReference type="Gene3D" id="2.40.160.20">
    <property type="match status" value="1"/>
</dbReference>
<dbReference type="RefSeq" id="WP_024877194.1">
    <property type="nucleotide sequence ID" value="NZ_AZUM01000007.1"/>
</dbReference>
<comment type="caution">
    <text evidence="2">The sequence shown here is derived from an EMBL/GenBank/DDBJ whole genome shotgun (WGS) entry which is preliminary data.</text>
</comment>
<dbReference type="STRING" id="1962155.B1813_07650"/>
<sequence>MDIPELGLDRLARVSVELDEILTVGPIHGGVRRVVPITGGRIDGDRLSGEILPGGADWQLVHDDGSTTIDTRYTARTHDGALVYLATSGVRHGPEDVLRRLFGGEPVDPREYYFRIGVRLETGDERYSWLNRTVFVASAARFADAVVYDLYALR</sequence>
<dbReference type="Pfam" id="PF11578">
    <property type="entry name" value="DUF3237"/>
    <property type="match status" value="1"/>
</dbReference>
<dbReference type="PANTHER" id="PTHR37315">
    <property type="entry name" value="UPF0311 PROTEIN BLR7842"/>
    <property type="match status" value="1"/>
</dbReference>
<dbReference type="EMBL" id="MWIH01000005">
    <property type="protein sequence ID" value="OQO92127.1"/>
    <property type="molecule type" value="Genomic_DNA"/>
</dbReference>
<evidence type="ECO:0000313" key="3">
    <source>
        <dbReference type="Proteomes" id="UP000192591"/>
    </source>
</evidence>
<dbReference type="OrthoDB" id="3368702at2"/>
<dbReference type="HAMAP" id="MF_00775">
    <property type="entry name" value="UPF0311"/>
    <property type="match status" value="1"/>
</dbReference>
<dbReference type="Proteomes" id="UP000192591">
    <property type="component" value="Unassembled WGS sequence"/>
</dbReference>
<gene>
    <name evidence="2" type="ORF">B1813_07650</name>
</gene>
<dbReference type="InterPro" id="IPR020915">
    <property type="entry name" value="UPF0311"/>
</dbReference>
<reference evidence="2 3" key="1">
    <citation type="submission" date="2017-02" db="EMBL/GenBank/DDBJ databases">
        <title>Draft genome of Saccharomonospora sp. 154.</title>
        <authorList>
            <person name="Alonso-Carmona G.S."/>
            <person name="De La Haba R."/>
            <person name="Vera-Gargallo B."/>
            <person name="Sandoval-Trujillo A.H."/>
            <person name="Ramirez-Duran N."/>
            <person name="Ventosa A."/>
        </authorList>
    </citation>
    <scope>NUCLEOTIDE SEQUENCE [LARGE SCALE GENOMIC DNA]</scope>
    <source>
        <strain evidence="2 3">LRS4.154</strain>
    </source>
</reference>
<organism evidence="2 3">
    <name type="scientific">Saccharomonospora piscinae</name>
    <dbReference type="NCBI Taxonomy" id="687388"/>
    <lineage>
        <taxon>Bacteria</taxon>
        <taxon>Bacillati</taxon>
        <taxon>Actinomycetota</taxon>
        <taxon>Actinomycetes</taxon>
        <taxon>Pseudonocardiales</taxon>
        <taxon>Pseudonocardiaceae</taxon>
        <taxon>Saccharomonospora</taxon>
    </lineage>
</organism>
<comment type="similarity">
    <text evidence="1">Belongs to the UPF0311 family.</text>
</comment>
<keyword evidence="3" id="KW-1185">Reference proteome</keyword>
<evidence type="ECO:0000256" key="1">
    <source>
        <dbReference type="HAMAP-Rule" id="MF_00775"/>
    </source>
</evidence>
<protein>
    <recommendedName>
        <fullName evidence="1">UPF0311 protein B1813_07650</fullName>
    </recommendedName>
</protein>
<proteinExistence type="inferred from homology"/>
<evidence type="ECO:0000313" key="2">
    <source>
        <dbReference type="EMBL" id="OQO92127.1"/>
    </source>
</evidence>
<dbReference type="PANTHER" id="PTHR37315:SF1">
    <property type="entry name" value="UPF0311 PROTEIN BLR7842"/>
    <property type="match status" value="1"/>
</dbReference>
<name>A0A1V9A4S3_SACPI</name>